<dbReference type="Gene3D" id="1.20.1290.10">
    <property type="entry name" value="AhpD-like"/>
    <property type="match status" value="1"/>
</dbReference>
<reference evidence="2 3" key="1">
    <citation type="submission" date="2024-01" db="EMBL/GenBank/DDBJ databases">
        <authorList>
            <person name="Allen C."/>
            <person name="Tagirdzhanova G."/>
        </authorList>
    </citation>
    <scope>NUCLEOTIDE SEQUENCE [LARGE SCALE GENOMIC DNA]</scope>
    <source>
        <strain evidence="2 3">CBS 573.63</strain>
    </source>
</reference>
<feature type="domain" description="Carboxymuconolactone decarboxylase-like" evidence="1">
    <location>
        <begin position="44"/>
        <end position="122"/>
    </location>
</feature>
<dbReference type="SUPFAM" id="SSF69118">
    <property type="entry name" value="AhpD-like"/>
    <property type="match status" value="1"/>
</dbReference>
<dbReference type="Proteomes" id="UP001642501">
    <property type="component" value="Unassembled WGS sequence"/>
</dbReference>
<dbReference type="PANTHER" id="PTHR34846">
    <property type="entry name" value="4-CARBOXYMUCONOLACTONE DECARBOXYLASE FAMILY PROTEIN (AFU_ORTHOLOGUE AFUA_6G11590)"/>
    <property type="match status" value="1"/>
</dbReference>
<dbReference type="Pfam" id="PF02627">
    <property type="entry name" value="CMD"/>
    <property type="match status" value="1"/>
</dbReference>
<name>A0ABP0DZ56_9PEZI</name>
<comment type="caution">
    <text evidence="2">The sequence shown here is derived from an EMBL/GenBank/DDBJ whole genome shotgun (WGS) entry which is preliminary data.</text>
</comment>
<dbReference type="PANTHER" id="PTHR34846:SF11">
    <property type="entry name" value="4-CARBOXYMUCONOLACTONE DECARBOXYLASE FAMILY PROTEIN (AFU_ORTHOLOGUE AFUA_6G11590)"/>
    <property type="match status" value="1"/>
</dbReference>
<organism evidence="2 3">
    <name type="scientific">Sporothrix epigloea</name>
    <dbReference type="NCBI Taxonomy" id="1892477"/>
    <lineage>
        <taxon>Eukaryota</taxon>
        <taxon>Fungi</taxon>
        <taxon>Dikarya</taxon>
        <taxon>Ascomycota</taxon>
        <taxon>Pezizomycotina</taxon>
        <taxon>Sordariomycetes</taxon>
        <taxon>Sordariomycetidae</taxon>
        <taxon>Ophiostomatales</taxon>
        <taxon>Ophiostomataceae</taxon>
        <taxon>Sporothrix</taxon>
    </lineage>
</organism>
<dbReference type="EMBL" id="CAWUOM010000110">
    <property type="protein sequence ID" value="CAK7272562.1"/>
    <property type="molecule type" value="Genomic_DNA"/>
</dbReference>
<keyword evidence="3" id="KW-1185">Reference proteome</keyword>
<accession>A0ABP0DZ56</accession>
<gene>
    <name evidence="2" type="ORF">SEPCBS57363_005191</name>
</gene>
<evidence type="ECO:0000313" key="2">
    <source>
        <dbReference type="EMBL" id="CAK7272562.1"/>
    </source>
</evidence>
<dbReference type="InterPro" id="IPR003779">
    <property type="entry name" value="CMD-like"/>
</dbReference>
<dbReference type="InterPro" id="IPR029032">
    <property type="entry name" value="AhpD-like"/>
</dbReference>
<proteinExistence type="predicted"/>
<evidence type="ECO:0000259" key="1">
    <source>
        <dbReference type="Pfam" id="PF02627"/>
    </source>
</evidence>
<protein>
    <recommendedName>
        <fullName evidence="1">Carboxymuconolactone decarboxylase-like domain-containing protein</fullName>
    </recommendedName>
</protein>
<sequence>MRLSYTADPPAFEDPADAAVAQRVAARRAPFPLLALDLALLHSPSVADGWNSFFGALRTQTSNITADLRELAISRVAVINHAWYEWGQHAPLATAAGVSDAGLAVLLQETPFTFDDTAAVDARLLTALQWAVLVYTDEMTRNVQVADETFALLRTLFDERQMVELTAVIAGYNCVSRFLVALDVGERNGTGPDAGQ</sequence>
<evidence type="ECO:0000313" key="3">
    <source>
        <dbReference type="Proteomes" id="UP001642501"/>
    </source>
</evidence>